<evidence type="ECO:0000313" key="9">
    <source>
        <dbReference type="Proteomes" id="UP000324241"/>
    </source>
</evidence>
<feature type="transmembrane region" description="Helical" evidence="6">
    <location>
        <begin position="15"/>
        <end position="33"/>
    </location>
</feature>
<dbReference type="Proteomes" id="UP000324241">
    <property type="component" value="Unassembled WGS sequence"/>
</dbReference>
<sequence length="428" mass="48055">MLADQATPNQTLRQLPVLIIGGGIAGLVLAQALKKRGIPFLVFERDEAPNSRLQGWALTIHFALPQLLQMLPDELHDRLDQVQVNPTLRYDQSHSIFINLANCDVKWRLPPSAGTRKRVSRDRFRLMLLENLKNQMIWGKHFVSFDASDEVTVTARFSDGSSYTGLLLVGADGGRSKIRSLLYDMKSQPLSPIPISFLGTSLDVTGQYIHPLLQLDPILFQGCHPVTKTWMWFSVMDSPQINGTAELPLEQQLWRIQLCLSWPTESNTDIPATDAERVLKMRERAECFHPLLRVIFTDALPDNHQPILSINLQDWHLPAVPSPHNLGGRVTVTGDAAHTMAMYRGEGFNHALLDDYYLTTAIEKIYDPAVPDIAEDIAAVQKSTIATFEDSARRRGAGAVKMCRDASFEVHEYETLSEASTVRQKRIL</sequence>
<keyword evidence="3" id="KW-0274">FAD</keyword>
<gene>
    <name evidence="8" type="ORF">ATNIH1004_009406</name>
</gene>
<dbReference type="Pfam" id="PF01494">
    <property type="entry name" value="FAD_binding_3"/>
    <property type="match status" value="1"/>
</dbReference>
<protein>
    <recommendedName>
        <fullName evidence="7">FAD-binding domain-containing protein</fullName>
    </recommendedName>
</protein>
<dbReference type="InterPro" id="IPR036188">
    <property type="entry name" value="FAD/NAD-bd_sf"/>
</dbReference>
<dbReference type="GeneID" id="54332108"/>
<comment type="caution">
    <text evidence="8">The sequence shown here is derived from an EMBL/GenBank/DDBJ whole genome shotgun (WGS) entry which is preliminary data.</text>
</comment>
<evidence type="ECO:0000256" key="3">
    <source>
        <dbReference type="ARBA" id="ARBA00022827"/>
    </source>
</evidence>
<evidence type="ECO:0000313" key="8">
    <source>
        <dbReference type="EMBL" id="KAA8645189.1"/>
    </source>
</evidence>
<dbReference type="PANTHER" id="PTHR47178">
    <property type="entry name" value="MONOOXYGENASE, FAD-BINDING"/>
    <property type="match status" value="1"/>
</dbReference>
<evidence type="ECO:0000256" key="1">
    <source>
        <dbReference type="ARBA" id="ARBA00001974"/>
    </source>
</evidence>
<dbReference type="SUPFAM" id="SSF51905">
    <property type="entry name" value="FAD/NAD(P)-binding domain"/>
    <property type="match status" value="1"/>
</dbReference>
<keyword evidence="6" id="KW-0812">Transmembrane</keyword>
<keyword evidence="4" id="KW-0560">Oxidoreductase</keyword>
<keyword evidence="5" id="KW-0503">Monooxygenase</keyword>
<accession>A0A5M9ML74</accession>
<keyword evidence="6" id="KW-0472">Membrane</keyword>
<proteinExistence type="predicted"/>
<dbReference type="AlphaFoldDB" id="A0A5M9ML74"/>
<organism evidence="8 9">
    <name type="scientific">Aspergillus tanneri</name>
    <dbReference type="NCBI Taxonomy" id="1220188"/>
    <lineage>
        <taxon>Eukaryota</taxon>
        <taxon>Fungi</taxon>
        <taxon>Dikarya</taxon>
        <taxon>Ascomycota</taxon>
        <taxon>Pezizomycotina</taxon>
        <taxon>Eurotiomycetes</taxon>
        <taxon>Eurotiomycetidae</taxon>
        <taxon>Eurotiales</taxon>
        <taxon>Aspergillaceae</taxon>
        <taxon>Aspergillus</taxon>
        <taxon>Aspergillus subgen. Circumdati</taxon>
    </lineage>
</organism>
<dbReference type="RefSeq" id="XP_033424550.1">
    <property type="nucleotide sequence ID" value="XM_033573998.1"/>
</dbReference>
<reference evidence="8 9" key="1">
    <citation type="submission" date="2019-08" db="EMBL/GenBank/DDBJ databases">
        <title>The genome sequence of a newly discovered highly antifungal drug resistant Aspergillus species, Aspergillus tanneri NIH 1004.</title>
        <authorList>
            <person name="Mounaud S."/>
            <person name="Singh I."/>
            <person name="Joardar V."/>
            <person name="Pakala S."/>
            <person name="Pakala S."/>
            <person name="Venepally P."/>
            <person name="Chung J.K."/>
            <person name="Losada L."/>
            <person name="Nierman W.C."/>
        </authorList>
    </citation>
    <scope>NUCLEOTIDE SEQUENCE [LARGE SCALE GENOMIC DNA]</scope>
    <source>
        <strain evidence="8 9">NIH1004</strain>
    </source>
</reference>
<evidence type="ECO:0000256" key="6">
    <source>
        <dbReference type="SAM" id="Phobius"/>
    </source>
</evidence>
<dbReference type="PRINTS" id="PR00420">
    <property type="entry name" value="RNGMNOXGNASE"/>
</dbReference>
<comment type="cofactor">
    <cofactor evidence="1">
        <name>FAD</name>
        <dbReference type="ChEBI" id="CHEBI:57692"/>
    </cofactor>
</comment>
<name>A0A5M9ML74_9EURO</name>
<evidence type="ECO:0000259" key="7">
    <source>
        <dbReference type="Pfam" id="PF01494"/>
    </source>
</evidence>
<dbReference type="InterPro" id="IPR002938">
    <property type="entry name" value="FAD-bd"/>
</dbReference>
<keyword evidence="6" id="KW-1133">Transmembrane helix</keyword>
<evidence type="ECO:0000256" key="5">
    <source>
        <dbReference type="ARBA" id="ARBA00023033"/>
    </source>
</evidence>
<dbReference type="Gene3D" id="3.50.50.60">
    <property type="entry name" value="FAD/NAD(P)-binding domain"/>
    <property type="match status" value="1"/>
</dbReference>
<evidence type="ECO:0000256" key="4">
    <source>
        <dbReference type="ARBA" id="ARBA00023002"/>
    </source>
</evidence>
<dbReference type="PANTHER" id="PTHR47178:SF1">
    <property type="entry name" value="FAD-BINDING DOMAIN-CONTAINING PROTEIN-RELATED"/>
    <property type="match status" value="1"/>
</dbReference>
<dbReference type="EMBL" id="QUQM01000006">
    <property type="protein sequence ID" value="KAA8645189.1"/>
    <property type="molecule type" value="Genomic_DNA"/>
</dbReference>
<dbReference type="GO" id="GO:0004497">
    <property type="term" value="F:monooxygenase activity"/>
    <property type="evidence" value="ECO:0007669"/>
    <property type="project" value="UniProtKB-KW"/>
</dbReference>
<evidence type="ECO:0000256" key="2">
    <source>
        <dbReference type="ARBA" id="ARBA00022630"/>
    </source>
</evidence>
<keyword evidence="2" id="KW-0285">Flavoprotein</keyword>
<feature type="domain" description="FAD-binding" evidence="7">
    <location>
        <begin position="15"/>
        <end position="366"/>
    </location>
</feature>
<dbReference type="OrthoDB" id="47494at2759"/>
<dbReference type="VEuPathDB" id="FungiDB:EYZ11_011528"/>
<dbReference type="GO" id="GO:0071949">
    <property type="term" value="F:FAD binding"/>
    <property type="evidence" value="ECO:0007669"/>
    <property type="project" value="InterPro"/>
</dbReference>